<evidence type="ECO:0000256" key="8">
    <source>
        <dbReference type="ARBA" id="ARBA00022840"/>
    </source>
</evidence>
<evidence type="ECO:0000256" key="4">
    <source>
        <dbReference type="ARBA" id="ARBA00022679"/>
    </source>
</evidence>
<dbReference type="GO" id="GO:0019563">
    <property type="term" value="P:glycerol catabolic process"/>
    <property type="evidence" value="ECO:0007669"/>
    <property type="project" value="TreeGrafter"/>
</dbReference>
<organism evidence="13 14">
    <name type="scientific">Hyphomonas jannaschiana VP2</name>
    <dbReference type="NCBI Taxonomy" id="1280952"/>
    <lineage>
        <taxon>Bacteria</taxon>
        <taxon>Pseudomonadati</taxon>
        <taxon>Pseudomonadota</taxon>
        <taxon>Alphaproteobacteria</taxon>
        <taxon>Hyphomonadales</taxon>
        <taxon>Hyphomonadaceae</taxon>
        <taxon>Hyphomonas</taxon>
    </lineage>
</organism>
<dbReference type="RefSeq" id="WP_035579189.1">
    <property type="nucleotide sequence ID" value="NZ_ARYJ01000003.1"/>
</dbReference>
<gene>
    <name evidence="13" type="ORF">HJA_05152</name>
</gene>
<evidence type="ECO:0000313" key="13">
    <source>
        <dbReference type="EMBL" id="KCZ89612.1"/>
    </source>
</evidence>
<dbReference type="FunFam" id="3.30.420.40:FF:000007">
    <property type="entry name" value="Glycerol kinase"/>
    <property type="match status" value="1"/>
</dbReference>
<name>A0A059FG80_9PROT</name>
<comment type="catalytic activity">
    <reaction evidence="10">
        <text>glycerol + ATP = sn-glycerol 3-phosphate + ADP + H(+)</text>
        <dbReference type="Rhea" id="RHEA:21644"/>
        <dbReference type="ChEBI" id="CHEBI:15378"/>
        <dbReference type="ChEBI" id="CHEBI:17754"/>
        <dbReference type="ChEBI" id="CHEBI:30616"/>
        <dbReference type="ChEBI" id="CHEBI:57597"/>
        <dbReference type="ChEBI" id="CHEBI:456216"/>
        <dbReference type="EC" id="2.7.1.30"/>
    </reaction>
</comment>
<dbReference type="PATRIC" id="fig|1280952.3.peg.1020"/>
<proteinExistence type="inferred from homology"/>
<keyword evidence="7" id="KW-0319">Glycerol metabolism</keyword>
<keyword evidence="6 13" id="KW-0418">Kinase</keyword>
<dbReference type="PANTHER" id="PTHR10196">
    <property type="entry name" value="SUGAR KINASE"/>
    <property type="match status" value="1"/>
</dbReference>
<dbReference type="Proteomes" id="UP000024816">
    <property type="component" value="Unassembled WGS sequence"/>
</dbReference>
<evidence type="ECO:0000256" key="1">
    <source>
        <dbReference type="ARBA" id="ARBA00005190"/>
    </source>
</evidence>
<dbReference type="InterPro" id="IPR043129">
    <property type="entry name" value="ATPase_NBD"/>
</dbReference>
<dbReference type="InterPro" id="IPR005999">
    <property type="entry name" value="Glycerol_kin"/>
</dbReference>
<keyword evidence="4" id="KW-0808">Transferase</keyword>
<evidence type="ECO:0000256" key="5">
    <source>
        <dbReference type="ARBA" id="ARBA00022741"/>
    </source>
</evidence>
<dbReference type="InterPro" id="IPR018485">
    <property type="entry name" value="FGGY_C"/>
</dbReference>
<dbReference type="eggNOG" id="COG0554">
    <property type="taxonomic scope" value="Bacteria"/>
</dbReference>
<feature type="domain" description="Carbohydrate kinase FGGY N-terminal" evidence="11">
    <location>
        <begin position="5"/>
        <end position="254"/>
    </location>
</feature>
<dbReference type="GO" id="GO:0005829">
    <property type="term" value="C:cytosol"/>
    <property type="evidence" value="ECO:0007669"/>
    <property type="project" value="TreeGrafter"/>
</dbReference>
<evidence type="ECO:0000259" key="11">
    <source>
        <dbReference type="Pfam" id="PF00370"/>
    </source>
</evidence>
<reference evidence="13 14" key="1">
    <citation type="journal article" date="2014" name="Antonie Van Leeuwenhoek">
        <title>Hyphomonas beringensis sp. nov. and Hyphomonas chukchiensis sp. nov., isolated from surface seawater of the Bering Sea and Chukchi Sea.</title>
        <authorList>
            <person name="Li C."/>
            <person name="Lai Q."/>
            <person name="Li G."/>
            <person name="Dong C."/>
            <person name="Wang J."/>
            <person name="Liao Y."/>
            <person name="Shao Z."/>
        </authorList>
    </citation>
    <scope>NUCLEOTIDE SEQUENCE [LARGE SCALE GENOMIC DNA]</scope>
    <source>
        <strain evidence="13 14">VP2</strain>
    </source>
</reference>
<dbReference type="PANTHER" id="PTHR10196:SF78">
    <property type="entry name" value="GLYCEROL KINASE"/>
    <property type="match status" value="1"/>
</dbReference>
<evidence type="ECO:0000259" key="12">
    <source>
        <dbReference type="Pfam" id="PF02782"/>
    </source>
</evidence>
<dbReference type="EMBL" id="ARYJ01000003">
    <property type="protein sequence ID" value="KCZ89612.1"/>
    <property type="molecule type" value="Genomic_DNA"/>
</dbReference>
<dbReference type="GO" id="GO:0006072">
    <property type="term" value="P:glycerol-3-phosphate metabolic process"/>
    <property type="evidence" value="ECO:0007669"/>
    <property type="project" value="InterPro"/>
</dbReference>
<dbReference type="CDD" id="cd07786">
    <property type="entry name" value="FGGY_EcGK_like"/>
    <property type="match status" value="1"/>
</dbReference>
<dbReference type="InterPro" id="IPR018484">
    <property type="entry name" value="FGGY_N"/>
</dbReference>
<dbReference type="STRING" id="1280952.HJA_05152"/>
<dbReference type="SUPFAM" id="SSF53067">
    <property type="entry name" value="Actin-like ATPase domain"/>
    <property type="match status" value="2"/>
</dbReference>
<keyword evidence="5" id="KW-0547">Nucleotide-binding</keyword>
<evidence type="ECO:0000256" key="2">
    <source>
        <dbReference type="ARBA" id="ARBA00009156"/>
    </source>
</evidence>
<dbReference type="PIRSF" id="PIRSF000538">
    <property type="entry name" value="GlpK"/>
    <property type="match status" value="1"/>
</dbReference>
<keyword evidence="14" id="KW-1185">Reference proteome</keyword>
<dbReference type="Pfam" id="PF00370">
    <property type="entry name" value="FGGY_N"/>
    <property type="match status" value="1"/>
</dbReference>
<dbReference type="EC" id="2.7.1.30" evidence="3"/>
<evidence type="ECO:0000256" key="6">
    <source>
        <dbReference type="ARBA" id="ARBA00022777"/>
    </source>
</evidence>
<dbReference type="AlphaFoldDB" id="A0A059FG80"/>
<evidence type="ECO:0000313" key="14">
    <source>
        <dbReference type="Proteomes" id="UP000024816"/>
    </source>
</evidence>
<protein>
    <recommendedName>
        <fullName evidence="3">glycerol kinase</fullName>
        <ecNumber evidence="3">2.7.1.30</ecNumber>
    </recommendedName>
    <alternativeName>
        <fullName evidence="9">ATP:glycerol 3-phosphotransferase</fullName>
    </alternativeName>
</protein>
<sequence>MADAILVIDEGTTSTRAIVFDRDFNQVSLAQEEVPLAYPADGWVEQDGETIWEKTVEVCRKALAEVGGVERIAGIGITNQRETTLVWDRKTGKPLAPAIIWQDRRTASACDALKAAGHEDAVQAETGLLIDPYFSGTKIAWILDTVTVTGARERAEAGELAFGTIETFLIWHLTGGRVHATDVSNASRTLLYRLGLGEQGGWSEAMCNLFRVPMNMLPDVRPNAADFGLSDEALFGKALPILSAAGDQQSALVGQGCLSPGMAKITYGTGAFLVANSGTEKPESKNRLLGTVGYETAVAGAMALEGSIFNAGTVVKWLRDDLGLISDAAESEAMAEALPGNGGVYIVPAFTGLGAPHWNADARGTISGITRATTAAHLVRAGLEAVAYQTRDLLDAFEADGVEIRELRVDGGMVANDWLMQFLSDICDRPVVRPDYREMTALGAAALAAMQLGWLDAAAWQAREAKGVRFEPEMDEEQRAALLKGWSAALRRTLA</sequence>
<evidence type="ECO:0000256" key="10">
    <source>
        <dbReference type="ARBA" id="ARBA00052101"/>
    </source>
</evidence>
<dbReference type="NCBIfam" id="TIGR01311">
    <property type="entry name" value="glycerol_kin"/>
    <property type="match status" value="1"/>
</dbReference>
<accession>A0A059FG80</accession>
<dbReference type="Gene3D" id="3.30.420.40">
    <property type="match status" value="2"/>
</dbReference>
<evidence type="ECO:0000256" key="9">
    <source>
        <dbReference type="ARBA" id="ARBA00043149"/>
    </source>
</evidence>
<feature type="domain" description="Carbohydrate kinase FGGY C-terminal" evidence="12">
    <location>
        <begin position="263"/>
        <end position="451"/>
    </location>
</feature>
<dbReference type="FunFam" id="3.30.420.40:FF:000008">
    <property type="entry name" value="Glycerol kinase"/>
    <property type="match status" value="1"/>
</dbReference>
<dbReference type="Pfam" id="PF02782">
    <property type="entry name" value="FGGY_C"/>
    <property type="match status" value="1"/>
</dbReference>
<dbReference type="InterPro" id="IPR000577">
    <property type="entry name" value="Carb_kinase_FGGY"/>
</dbReference>
<dbReference type="NCBIfam" id="NF000756">
    <property type="entry name" value="PRK00047.1"/>
    <property type="match status" value="1"/>
</dbReference>
<dbReference type="GO" id="GO:0004370">
    <property type="term" value="F:glycerol kinase activity"/>
    <property type="evidence" value="ECO:0007669"/>
    <property type="project" value="UniProtKB-EC"/>
</dbReference>
<evidence type="ECO:0000256" key="3">
    <source>
        <dbReference type="ARBA" id="ARBA00012099"/>
    </source>
</evidence>
<comment type="caution">
    <text evidence="13">The sequence shown here is derived from an EMBL/GenBank/DDBJ whole genome shotgun (WGS) entry which is preliminary data.</text>
</comment>
<evidence type="ECO:0000256" key="7">
    <source>
        <dbReference type="ARBA" id="ARBA00022798"/>
    </source>
</evidence>
<dbReference type="OrthoDB" id="9805576at2"/>
<comment type="similarity">
    <text evidence="2">Belongs to the FGGY kinase family.</text>
</comment>
<dbReference type="GO" id="GO:0005524">
    <property type="term" value="F:ATP binding"/>
    <property type="evidence" value="ECO:0007669"/>
    <property type="project" value="UniProtKB-KW"/>
</dbReference>
<keyword evidence="8" id="KW-0067">ATP-binding</keyword>
<comment type="pathway">
    <text evidence="1">Polyol metabolism; glycerol degradation via glycerol kinase pathway; sn-glycerol 3-phosphate from glycerol: step 1/1.</text>
</comment>